<dbReference type="InterPro" id="IPR050228">
    <property type="entry name" value="Carboxylesterase_BioH"/>
</dbReference>
<proteinExistence type="predicted"/>
<feature type="domain" description="AB hydrolase-1" evidence="1">
    <location>
        <begin position="9"/>
        <end position="242"/>
    </location>
</feature>
<accession>A0ABY4GED7</accession>
<protein>
    <submittedName>
        <fullName evidence="2">Alpha/beta hydrolase</fullName>
    </submittedName>
</protein>
<keyword evidence="2" id="KW-0378">Hydrolase</keyword>
<dbReference type="Pfam" id="PF12697">
    <property type="entry name" value="Abhydrolase_6"/>
    <property type="match status" value="1"/>
</dbReference>
<name>A0ABY4GED7_9BACT</name>
<organism evidence="2 3">
    <name type="scientific">Hymenobacter volaticus</name>
    <dbReference type="NCBI Taxonomy" id="2932254"/>
    <lineage>
        <taxon>Bacteria</taxon>
        <taxon>Pseudomonadati</taxon>
        <taxon>Bacteroidota</taxon>
        <taxon>Cytophagia</taxon>
        <taxon>Cytophagales</taxon>
        <taxon>Hymenobacteraceae</taxon>
        <taxon>Hymenobacter</taxon>
    </lineage>
</organism>
<geneLocation type="plasmid" evidence="2 3">
    <name>unnamed4</name>
</geneLocation>
<evidence type="ECO:0000313" key="2">
    <source>
        <dbReference type="EMBL" id="UOQ69212.1"/>
    </source>
</evidence>
<dbReference type="PANTHER" id="PTHR43194:SF2">
    <property type="entry name" value="PEROXISOMAL MEMBRANE PROTEIN LPX1"/>
    <property type="match status" value="1"/>
</dbReference>
<sequence length="277" mass="30620">MPNNPINTVVFVTGAFVSSTCWDAWKAYFENQGYTCYAPAHPHKEGAAAALRSEHPHSAIAHNSLTSVVASYAAFIRQLPEKPILIGHSFGGLIVQLLLQQDLGAAGVAIHSVPPQGVLTLKWSFFRSVTPALGLFTSLKKTYLMSFQHWQYTFTNGLDGTTQRATYEQLVVPESKKMARGALTKEARVDFARPHAPLLFVAGSTDHIMPASLNYSNYQRYANYNESITDYKEFAGRNHLVLGLPTWRESADFVLDWLGRTAGTPAPARRRTAEPHA</sequence>
<dbReference type="Proteomes" id="UP000830401">
    <property type="component" value="Plasmid unnamed4"/>
</dbReference>
<dbReference type="PANTHER" id="PTHR43194">
    <property type="entry name" value="HYDROLASE ALPHA/BETA FOLD FAMILY"/>
    <property type="match status" value="1"/>
</dbReference>
<dbReference type="EMBL" id="CP095065">
    <property type="protein sequence ID" value="UOQ69212.1"/>
    <property type="molecule type" value="Genomic_DNA"/>
</dbReference>
<dbReference type="GO" id="GO:0016787">
    <property type="term" value="F:hydrolase activity"/>
    <property type="evidence" value="ECO:0007669"/>
    <property type="project" value="UniProtKB-KW"/>
</dbReference>
<dbReference type="SUPFAM" id="SSF53474">
    <property type="entry name" value="alpha/beta-Hydrolases"/>
    <property type="match status" value="1"/>
</dbReference>
<dbReference type="RefSeq" id="WP_245126966.1">
    <property type="nucleotide sequence ID" value="NZ_CP095065.1"/>
</dbReference>
<dbReference type="InterPro" id="IPR029058">
    <property type="entry name" value="AB_hydrolase_fold"/>
</dbReference>
<dbReference type="InterPro" id="IPR000073">
    <property type="entry name" value="AB_hydrolase_1"/>
</dbReference>
<gene>
    <name evidence="2" type="ORF">MUN86_27550</name>
</gene>
<dbReference type="Gene3D" id="3.40.50.1820">
    <property type="entry name" value="alpha/beta hydrolase"/>
    <property type="match status" value="1"/>
</dbReference>
<evidence type="ECO:0000313" key="3">
    <source>
        <dbReference type="Proteomes" id="UP000830401"/>
    </source>
</evidence>
<reference evidence="2" key="1">
    <citation type="submission" date="2022-04" db="EMBL/GenBank/DDBJ databases">
        <title>Hymenobacter sp. isolated from the air.</title>
        <authorList>
            <person name="Won M."/>
            <person name="Lee C.-M."/>
            <person name="Woen H.-Y."/>
            <person name="Kwon S.-W."/>
        </authorList>
    </citation>
    <scope>NUCLEOTIDE SEQUENCE</scope>
    <source>
        <strain evidence="2">5420S-77</strain>
        <plasmid evidence="2">unnamed4</plasmid>
    </source>
</reference>
<keyword evidence="3" id="KW-1185">Reference proteome</keyword>
<evidence type="ECO:0000259" key="1">
    <source>
        <dbReference type="Pfam" id="PF12697"/>
    </source>
</evidence>
<keyword evidence="2" id="KW-0614">Plasmid</keyword>